<dbReference type="AlphaFoldDB" id="A0AAW2GTX7"/>
<dbReference type="EMBL" id="JADYXP020000002">
    <property type="protein sequence ID" value="KAL0130694.1"/>
    <property type="molecule type" value="Genomic_DNA"/>
</dbReference>
<proteinExistence type="predicted"/>
<gene>
    <name evidence="2" type="ORF">PUN28_002372</name>
</gene>
<organism evidence="2 3">
    <name type="scientific">Cardiocondyla obscurior</name>
    <dbReference type="NCBI Taxonomy" id="286306"/>
    <lineage>
        <taxon>Eukaryota</taxon>
        <taxon>Metazoa</taxon>
        <taxon>Ecdysozoa</taxon>
        <taxon>Arthropoda</taxon>
        <taxon>Hexapoda</taxon>
        <taxon>Insecta</taxon>
        <taxon>Pterygota</taxon>
        <taxon>Neoptera</taxon>
        <taxon>Endopterygota</taxon>
        <taxon>Hymenoptera</taxon>
        <taxon>Apocrita</taxon>
        <taxon>Aculeata</taxon>
        <taxon>Formicoidea</taxon>
        <taxon>Formicidae</taxon>
        <taxon>Myrmicinae</taxon>
        <taxon>Cardiocondyla</taxon>
    </lineage>
</organism>
<feature type="compositionally biased region" description="Basic and acidic residues" evidence="1">
    <location>
        <begin position="132"/>
        <end position="144"/>
    </location>
</feature>
<name>A0AAW2GTX7_9HYME</name>
<reference evidence="2 3" key="1">
    <citation type="submission" date="2023-03" db="EMBL/GenBank/DDBJ databases">
        <title>High recombination rates correlate with genetic variation in Cardiocondyla obscurior ants.</title>
        <authorList>
            <person name="Errbii M."/>
        </authorList>
    </citation>
    <scope>NUCLEOTIDE SEQUENCE [LARGE SCALE GENOMIC DNA]</scope>
    <source>
        <strain evidence="2">Alpha-2009</strain>
        <tissue evidence="2">Whole body</tissue>
    </source>
</reference>
<protein>
    <submittedName>
        <fullName evidence="2">Uncharacterized protein</fullName>
    </submittedName>
</protein>
<feature type="region of interest" description="Disordered" evidence="1">
    <location>
        <begin position="27"/>
        <end position="156"/>
    </location>
</feature>
<sequence length="156" mass="17592">MTRRGESRERYQLITLRCRDVRFVPPGRHANTVRPVDDACLRRASFPPPPPGRKRLKLRASAENPRGARPTFFVQKCRTASDTTADQKHAGDVRDDANPEDARSRSRPRDDDDKSDVYVAPRPTGAGSRDPSAAERRPRPREKWAFTAAAVETSRT</sequence>
<comment type="caution">
    <text evidence="2">The sequence shown here is derived from an EMBL/GenBank/DDBJ whole genome shotgun (WGS) entry which is preliminary data.</text>
</comment>
<feature type="compositionally biased region" description="Basic and acidic residues" evidence="1">
    <location>
        <begin position="85"/>
        <end position="116"/>
    </location>
</feature>
<evidence type="ECO:0000256" key="1">
    <source>
        <dbReference type="SAM" id="MobiDB-lite"/>
    </source>
</evidence>
<dbReference type="Proteomes" id="UP001430953">
    <property type="component" value="Unassembled WGS sequence"/>
</dbReference>
<evidence type="ECO:0000313" key="3">
    <source>
        <dbReference type="Proteomes" id="UP001430953"/>
    </source>
</evidence>
<accession>A0AAW2GTX7</accession>
<keyword evidence="3" id="KW-1185">Reference proteome</keyword>
<evidence type="ECO:0000313" key="2">
    <source>
        <dbReference type="EMBL" id="KAL0130694.1"/>
    </source>
</evidence>